<accession>A0A060NHN7</accession>
<evidence type="ECO:0000256" key="7">
    <source>
        <dbReference type="SAM" id="Phobius"/>
    </source>
</evidence>
<evidence type="ECO:0000256" key="5">
    <source>
        <dbReference type="ARBA" id="ARBA00022989"/>
    </source>
</evidence>
<dbReference type="OrthoDB" id="5137249at2"/>
<organism evidence="9 10">
    <name type="scientific">Serpentinimonas raichei</name>
    <dbReference type="NCBI Taxonomy" id="1458425"/>
    <lineage>
        <taxon>Bacteria</taxon>
        <taxon>Pseudomonadati</taxon>
        <taxon>Pseudomonadota</taxon>
        <taxon>Betaproteobacteria</taxon>
        <taxon>Burkholderiales</taxon>
        <taxon>Comamonadaceae</taxon>
        <taxon>Serpentinimonas</taxon>
    </lineage>
</organism>
<dbReference type="PANTHER" id="PTHR30489:SF0">
    <property type="entry name" value="LIPOPROTEIN-RELEASING SYSTEM TRANSMEMBRANE PROTEIN LOLE"/>
    <property type="match status" value="1"/>
</dbReference>
<feature type="transmembrane region" description="Helical" evidence="7">
    <location>
        <begin position="652"/>
        <end position="675"/>
    </location>
</feature>
<dbReference type="Pfam" id="PF02687">
    <property type="entry name" value="FtsX"/>
    <property type="match status" value="2"/>
</dbReference>
<keyword evidence="3" id="KW-1003">Cell membrane</keyword>
<feature type="domain" description="ABC3 transporter permease C-terminal" evidence="8">
    <location>
        <begin position="658"/>
        <end position="774"/>
    </location>
</feature>
<feature type="transmembrane region" description="Helical" evidence="7">
    <location>
        <begin position="707"/>
        <end position="729"/>
    </location>
</feature>
<keyword evidence="10" id="KW-1185">Reference proteome</keyword>
<name>A0A060NHN7_9BURK</name>
<feature type="transmembrane region" description="Helical" evidence="7">
    <location>
        <begin position="308"/>
        <end position="333"/>
    </location>
</feature>
<evidence type="ECO:0000259" key="8">
    <source>
        <dbReference type="Pfam" id="PF02687"/>
    </source>
</evidence>
<comment type="similarity">
    <text evidence="2">Belongs to the ABC-4 integral membrane protein family. LolC/E subfamily.</text>
</comment>
<dbReference type="InterPro" id="IPR003838">
    <property type="entry name" value="ABC3_permease_C"/>
</dbReference>
<evidence type="ECO:0000313" key="10">
    <source>
        <dbReference type="Proteomes" id="UP000067461"/>
    </source>
</evidence>
<evidence type="ECO:0000313" key="9">
    <source>
        <dbReference type="EMBL" id="BAO81441.1"/>
    </source>
</evidence>
<dbReference type="HOGENOM" id="CLU_005531_2_0_4"/>
<keyword evidence="5 7" id="KW-1133">Transmembrane helix</keyword>
<dbReference type="KEGG" id="cbaa:SRAA_1587"/>
<feature type="domain" description="ABC3 transporter permease C-terminal" evidence="8">
    <location>
        <begin position="266"/>
        <end position="384"/>
    </location>
</feature>
<dbReference type="STRING" id="1458425.SRAA_1587"/>
<dbReference type="GO" id="GO:0098797">
    <property type="term" value="C:plasma membrane protein complex"/>
    <property type="evidence" value="ECO:0007669"/>
    <property type="project" value="TreeGrafter"/>
</dbReference>
<reference evidence="9 10" key="1">
    <citation type="journal article" date="2014" name="Nat. Commun.">
        <title>Physiological and genomic features of highly alkaliphilic hydrogen-utilizing Betaproteobacteria from a continental serpentinizing site.</title>
        <authorList>
            <person name="Suzuki S."/>
            <person name="Kuenen J.G."/>
            <person name="Schipper K."/>
            <person name="van der Velde S."/>
            <person name="Ishii S."/>
            <person name="Wu A."/>
            <person name="Sorokin D.Y."/>
            <person name="Tenney A."/>
            <person name="Meng X.Y."/>
            <person name="Morrill P.L."/>
            <person name="Kamagata Y."/>
            <person name="Muyzer G."/>
            <person name="Nealson K.H."/>
        </authorList>
    </citation>
    <scope>NUCLEOTIDE SEQUENCE [LARGE SCALE GENOMIC DNA]</scope>
    <source>
        <strain evidence="9 10">A1</strain>
    </source>
</reference>
<protein>
    <submittedName>
        <fullName evidence="9">ABC-type antimicrobial peptide transport system, permease component</fullName>
    </submittedName>
</protein>
<dbReference type="EMBL" id="AP014568">
    <property type="protein sequence ID" value="BAO81441.1"/>
    <property type="molecule type" value="Genomic_DNA"/>
</dbReference>
<feature type="transmembrane region" description="Helical" evidence="7">
    <location>
        <begin position="265"/>
        <end position="287"/>
    </location>
</feature>
<evidence type="ECO:0000256" key="1">
    <source>
        <dbReference type="ARBA" id="ARBA00004651"/>
    </source>
</evidence>
<evidence type="ECO:0000256" key="6">
    <source>
        <dbReference type="ARBA" id="ARBA00023136"/>
    </source>
</evidence>
<feature type="transmembrane region" description="Helical" evidence="7">
    <location>
        <begin position="358"/>
        <end position="382"/>
    </location>
</feature>
<dbReference type="Proteomes" id="UP000067461">
    <property type="component" value="Chromosome"/>
</dbReference>
<dbReference type="GO" id="GO:0044874">
    <property type="term" value="P:lipoprotein localization to outer membrane"/>
    <property type="evidence" value="ECO:0007669"/>
    <property type="project" value="TreeGrafter"/>
</dbReference>
<keyword evidence="6 7" id="KW-0472">Membrane</keyword>
<gene>
    <name evidence="9" type="ORF">SRAA_1587</name>
</gene>
<dbReference type="PANTHER" id="PTHR30489">
    <property type="entry name" value="LIPOPROTEIN-RELEASING SYSTEM TRANSMEMBRANE PROTEIN LOLE"/>
    <property type="match status" value="1"/>
</dbReference>
<proteinExistence type="inferred from homology"/>
<comment type="subcellular location">
    <subcellularLocation>
        <location evidence="1">Cell membrane</location>
        <topology evidence="1">Multi-pass membrane protein</topology>
    </subcellularLocation>
</comment>
<feature type="transmembrane region" description="Helical" evidence="7">
    <location>
        <begin position="431"/>
        <end position="449"/>
    </location>
</feature>
<evidence type="ECO:0000256" key="4">
    <source>
        <dbReference type="ARBA" id="ARBA00022692"/>
    </source>
</evidence>
<dbReference type="AlphaFoldDB" id="A0A060NHN7"/>
<feature type="transmembrane region" description="Helical" evidence="7">
    <location>
        <begin position="749"/>
        <end position="768"/>
    </location>
</feature>
<sequence length="784" mass="85457">MKALQRKLLRDAWQLRGQALAIALVVIGGIATLVMALSNYQSLQQTRERFYEEHRFADLFASLQRAPLTLLPELADLPGVQQAEGRVQALAQLELAGFERPITGQLVSLPQRPGGLNQLYLRSGNWPAQPWEAVLGEAFALAHGLQAGDALVAIVNGRRQELRISGIGLSPEFTYPVRPGDLFPDFVHFAVLWLPHDTLAGALDLEGAFNQLALELAPEATEADLIAAVDRLLQPYGGRGSHGRDLQFSHRLLEEELLALRTLSLLFGLIFLGVTAFLLSVVSARLIRTQQEQIALLKAFGYRNRQIAAHYASLVLLLVSVGLLPGLALGAWLGRGMAELYAGFYHFPYLDWSLRPELVVLACAFALSAAALGTAAGLWRAWRLAPAEAMRPPSPARFAHSRSERLLPSHWLPPSARMVARQLERHPGRTLLSVLGIALAGGMLIMSRLQAGAIDEIVRVQFDLVQREHISLVFTHATPTSALAELASLPGVLAVEGVRHSPVRLRHGPRSFVSAVQGLPAQSELRRVLDANLQAVELPVHGLLLTEHLAQMLHIRPGQTLQVEFLDGRRDTLWLPVAGTVQEYLGVGVYARLDWLNPLLLEGELITGALLRIDPAQEVALLQALRQRPGVATVSEQERAIAAFMDTMAEGLLTFGLIMTLLASSIAVGVVYNAARITLAERARDLASLRVLGYTPQEVRDLLLGELGALVLLALLPAFAIGYGLSALLVAGMQNELFRIPLVVTPQAFALGGLVMLLASALAAWWALRRLRQLDLVAVLKTRE</sequence>
<keyword evidence="4 7" id="KW-0812">Transmembrane</keyword>
<feature type="transmembrane region" description="Helical" evidence="7">
    <location>
        <begin position="20"/>
        <end position="40"/>
    </location>
</feature>
<evidence type="ECO:0000256" key="2">
    <source>
        <dbReference type="ARBA" id="ARBA00005236"/>
    </source>
</evidence>
<dbReference type="RefSeq" id="WP_045531947.1">
    <property type="nucleotide sequence ID" value="NZ_AP014568.1"/>
</dbReference>
<evidence type="ECO:0000256" key="3">
    <source>
        <dbReference type="ARBA" id="ARBA00022475"/>
    </source>
</evidence>
<dbReference type="InterPro" id="IPR051447">
    <property type="entry name" value="Lipoprotein-release_system"/>
</dbReference>